<gene>
    <name evidence="1" type="ORF">KR51_00031900</name>
</gene>
<accession>U5D6G8</accession>
<evidence type="ECO:0000313" key="2">
    <source>
        <dbReference type="Proteomes" id="UP000016960"/>
    </source>
</evidence>
<comment type="caution">
    <text evidence="1">The sequence shown here is derived from an EMBL/GenBank/DDBJ whole genome shotgun (WGS) entry which is preliminary data.</text>
</comment>
<proteinExistence type="predicted"/>
<name>U5D6G8_9CHRO</name>
<dbReference type="AlphaFoldDB" id="U5D6G8"/>
<dbReference type="EMBL" id="ASSJ01000079">
    <property type="protein sequence ID" value="ERN40248.1"/>
    <property type="molecule type" value="Genomic_DNA"/>
</dbReference>
<dbReference type="InParanoid" id="U5D6G8"/>
<evidence type="ECO:0000313" key="1">
    <source>
        <dbReference type="EMBL" id="ERN40248.1"/>
    </source>
</evidence>
<reference evidence="1 2" key="1">
    <citation type="submission" date="2013-05" db="EMBL/GenBank/DDBJ databases">
        <title>Draft genome sequence of Rubidibacter lacunae KORDI 51-2.</title>
        <authorList>
            <person name="Choi D.H."/>
            <person name="Noh J.H."/>
            <person name="Kwon K.-K."/>
            <person name="Lee J.-H."/>
            <person name="Ryu J.-Y."/>
        </authorList>
    </citation>
    <scope>NUCLEOTIDE SEQUENCE [LARGE SCALE GENOMIC DNA]</scope>
    <source>
        <strain evidence="1 2">KORDI 51-2</strain>
    </source>
</reference>
<keyword evidence="2" id="KW-1185">Reference proteome</keyword>
<dbReference type="Proteomes" id="UP000016960">
    <property type="component" value="Unassembled WGS sequence"/>
</dbReference>
<organism evidence="1 2">
    <name type="scientific">Rubidibacter lacunae KORDI 51-2</name>
    <dbReference type="NCBI Taxonomy" id="582515"/>
    <lineage>
        <taxon>Bacteria</taxon>
        <taxon>Bacillati</taxon>
        <taxon>Cyanobacteriota</taxon>
        <taxon>Cyanophyceae</taxon>
        <taxon>Oscillatoriophycideae</taxon>
        <taxon>Chroococcales</taxon>
        <taxon>Aphanothecaceae</taxon>
        <taxon>Rubidibacter</taxon>
    </lineage>
</organism>
<sequence length="89" mass="10071">MDRHKLLEVKDLVARSETNSRVLICQDVCTCNKGEESRRSWHDPMLKCMQVNPKTIRSRSDTKIASGSGLVGLPLSTPNCREDRLQLNC</sequence>
<protein>
    <submittedName>
        <fullName evidence="1">Uncharacterized protein</fullName>
    </submittedName>
</protein>